<dbReference type="EMBL" id="CM029048">
    <property type="protein sequence ID" value="KAG2578284.1"/>
    <property type="molecule type" value="Genomic_DNA"/>
</dbReference>
<protein>
    <submittedName>
        <fullName evidence="3">Uncharacterized protein</fullName>
    </submittedName>
</protein>
<keyword evidence="4" id="KW-1185">Reference proteome</keyword>
<comment type="caution">
    <text evidence="3">The sequence shown here is derived from an EMBL/GenBank/DDBJ whole genome shotgun (WGS) entry which is preliminary data.</text>
</comment>
<reference evidence="3" key="1">
    <citation type="submission" date="2020-05" db="EMBL/GenBank/DDBJ databases">
        <title>WGS assembly of Panicum virgatum.</title>
        <authorList>
            <person name="Lovell J.T."/>
            <person name="Jenkins J."/>
            <person name="Shu S."/>
            <person name="Juenger T.E."/>
            <person name="Schmutz J."/>
        </authorList>
    </citation>
    <scope>NUCLEOTIDE SEQUENCE</scope>
    <source>
        <strain evidence="3">AP13</strain>
    </source>
</reference>
<feature type="compositionally biased region" description="Pro residues" evidence="1">
    <location>
        <begin position="40"/>
        <end position="61"/>
    </location>
</feature>
<keyword evidence="2" id="KW-1133">Transmembrane helix</keyword>
<keyword evidence="2" id="KW-0812">Transmembrane</keyword>
<feature type="region of interest" description="Disordered" evidence="1">
    <location>
        <begin position="28"/>
        <end position="65"/>
    </location>
</feature>
<dbReference type="Proteomes" id="UP000823388">
    <property type="component" value="Chromosome 6N"/>
</dbReference>
<evidence type="ECO:0000256" key="1">
    <source>
        <dbReference type="SAM" id="MobiDB-lite"/>
    </source>
</evidence>
<sequence>MGFYDSDMTVDMVWSLYRICGGRQEAVPNDRESCNHVPARSPPPPPPPPPRQLPPPPPPSRPARQEGLDGWRLALFIASVVVGGSIVVWLSLWLASWLVSLSRTPAAAEVGSTVIPAAGSIGLPVGQQDQVQEAVRASGAGGGLPPIGVQDSPPPAPLRFSPGHIRALVKDLLEHFKWAPPRRNDPASTGPPPTPPLVIQGS</sequence>
<evidence type="ECO:0000256" key="2">
    <source>
        <dbReference type="SAM" id="Phobius"/>
    </source>
</evidence>
<dbReference type="AlphaFoldDB" id="A0A8T0QYK7"/>
<proteinExistence type="predicted"/>
<keyword evidence="2" id="KW-0472">Membrane</keyword>
<feature type="transmembrane region" description="Helical" evidence="2">
    <location>
        <begin position="73"/>
        <end position="95"/>
    </location>
</feature>
<organism evidence="3 4">
    <name type="scientific">Panicum virgatum</name>
    <name type="common">Blackwell switchgrass</name>
    <dbReference type="NCBI Taxonomy" id="38727"/>
    <lineage>
        <taxon>Eukaryota</taxon>
        <taxon>Viridiplantae</taxon>
        <taxon>Streptophyta</taxon>
        <taxon>Embryophyta</taxon>
        <taxon>Tracheophyta</taxon>
        <taxon>Spermatophyta</taxon>
        <taxon>Magnoliopsida</taxon>
        <taxon>Liliopsida</taxon>
        <taxon>Poales</taxon>
        <taxon>Poaceae</taxon>
        <taxon>PACMAD clade</taxon>
        <taxon>Panicoideae</taxon>
        <taxon>Panicodae</taxon>
        <taxon>Paniceae</taxon>
        <taxon>Panicinae</taxon>
        <taxon>Panicum</taxon>
        <taxon>Panicum sect. Hiantes</taxon>
    </lineage>
</organism>
<evidence type="ECO:0000313" key="4">
    <source>
        <dbReference type="Proteomes" id="UP000823388"/>
    </source>
</evidence>
<gene>
    <name evidence="3" type="ORF">PVAP13_6NG223300</name>
</gene>
<name>A0A8T0QYK7_PANVG</name>
<accession>A0A8T0QYK7</accession>
<feature type="region of interest" description="Disordered" evidence="1">
    <location>
        <begin position="179"/>
        <end position="202"/>
    </location>
</feature>
<evidence type="ECO:0000313" key="3">
    <source>
        <dbReference type="EMBL" id="KAG2578284.1"/>
    </source>
</evidence>